<sequence>MNLNGEVHYYATRLELAPEVQVEIIEILNQTLATTIDLRAKVKCACWNVKGMQFFALYQLFEHLASELDHFADLVGERIVTLGGVAMGTVQVATQRSEIPAYALRVMESKGYVILLAEFVSLYAKSLRASIEIATGLEEANTADLYREISRAVDKMLWMLEAHLQV</sequence>
<dbReference type="STRING" id="329726.AM1_6134"/>
<dbReference type="KEGG" id="amr:AM1_6134"/>
<dbReference type="PANTHER" id="PTHR42932">
    <property type="entry name" value="GENERAL STRESS PROTEIN 20U"/>
    <property type="match status" value="1"/>
</dbReference>
<accession>B0C4S8</accession>
<dbReference type="eggNOG" id="COG0783">
    <property type="taxonomic scope" value="Bacteria"/>
</dbReference>
<reference evidence="4 5" key="1">
    <citation type="journal article" date="2008" name="Proc. Natl. Acad. Sci. U.S.A.">
        <title>Niche adaptation and genome expansion in the chlorophyll d-producing cyanobacterium Acaryochloris marina.</title>
        <authorList>
            <person name="Swingley W.D."/>
            <person name="Chen M."/>
            <person name="Cheung P.C."/>
            <person name="Conrad A.L."/>
            <person name="Dejesa L.C."/>
            <person name="Hao J."/>
            <person name="Honchak B.M."/>
            <person name="Karbach L.E."/>
            <person name="Kurdoglu A."/>
            <person name="Lahiri S."/>
            <person name="Mastrian S.D."/>
            <person name="Miyashita H."/>
            <person name="Page L."/>
            <person name="Ramakrishna P."/>
            <person name="Satoh S."/>
            <person name="Sattley W.M."/>
            <person name="Shimada Y."/>
            <person name="Taylor H.L."/>
            <person name="Tomo T."/>
            <person name="Tsuchiya T."/>
            <person name="Wang Z.T."/>
            <person name="Raymond J."/>
            <person name="Mimuro M."/>
            <person name="Blankenship R.E."/>
            <person name="Touchman J.W."/>
        </authorList>
    </citation>
    <scope>NUCLEOTIDE SEQUENCE [LARGE SCALE GENOMIC DNA]</scope>
    <source>
        <strain evidence="5">MBIC 11017</strain>
    </source>
</reference>
<dbReference type="OrthoDB" id="9797023at2"/>
<keyword evidence="5" id="KW-1185">Reference proteome</keyword>
<dbReference type="PRINTS" id="PR01346">
    <property type="entry name" value="HELNAPAPROT"/>
</dbReference>
<dbReference type="InterPro" id="IPR012347">
    <property type="entry name" value="Ferritin-like"/>
</dbReference>
<dbReference type="RefSeq" id="WP_012166257.1">
    <property type="nucleotide sequence ID" value="NC_009925.1"/>
</dbReference>
<organism evidence="4 5">
    <name type="scientific">Acaryochloris marina (strain MBIC 11017)</name>
    <dbReference type="NCBI Taxonomy" id="329726"/>
    <lineage>
        <taxon>Bacteria</taxon>
        <taxon>Bacillati</taxon>
        <taxon>Cyanobacteriota</taxon>
        <taxon>Cyanophyceae</taxon>
        <taxon>Acaryochloridales</taxon>
        <taxon>Acaryochloridaceae</taxon>
        <taxon>Acaryochloris</taxon>
    </lineage>
</organism>
<proteinExistence type="inferred from homology"/>
<dbReference type="CDD" id="cd01043">
    <property type="entry name" value="DPS"/>
    <property type="match status" value="1"/>
</dbReference>
<evidence type="ECO:0000313" key="4">
    <source>
        <dbReference type="EMBL" id="ABW31066.1"/>
    </source>
</evidence>
<evidence type="ECO:0000313" key="5">
    <source>
        <dbReference type="Proteomes" id="UP000000268"/>
    </source>
</evidence>
<dbReference type="PIRSF" id="PIRSF005900">
    <property type="entry name" value="Dps"/>
    <property type="match status" value="1"/>
</dbReference>
<dbReference type="GO" id="GO:0008199">
    <property type="term" value="F:ferric iron binding"/>
    <property type="evidence" value="ECO:0007669"/>
    <property type="project" value="InterPro"/>
</dbReference>
<feature type="domain" description="Ferritin/DPS" evidence="3">
    <location>
        <begin position="25"/>
        <end position="165"/>
    </location>
</feature>
<dbReference type="EMBL" id="CP000828">
    <property type="protein sequence ID" value="ABW31066.1"/>
    <property type="molecule type" value="Genomic_DNA"/>
</dbReference>
<name>B0C4S8_ACAM1</name>
<evidence type="ECO:0000256" key="2">
    <source>
        <dbReference type="RuleBase" id="RU003875"/>
    </source>
</evidence>
<dbReference type="NCBIfam" id="NF006975">
    <property type="entry name" value="PRK09448.1"/>
    <property type="match status" value="1"/>
</dbReference>
<dbReference type="InterPro" id="IPR009078">
    <property type="entry name" value="Ferritin-like_SF"/>
</dbReference>
<evidence type="ECO:0000259" key="3">
    <source>
        <dbReference type="Pfam" id="PF00210"/>
    </source>
</evidence>
<dbReference type="InterPro" id="IPR008331">
    <property type="entry name" value="Ferritin_DPS_dom"/>
</dbReference>
<comment type="similarity">
    <text evidence="1 2">Belongs to the Dps family.</text>
</comment>
<dbReference type="AlphaFoldDB" id="B0C4S8"/>
<protein>
    <submittedName>
        <fullName evidence="4">DNA protection during starvation protein, putative</fullName>
    </submittedName>
</protein>
<dbReference type="PANTHER" id="PTHR42932:SF3">
    <property type="entry name" value="DNA PROTECTION DURING STARVATION PROTEIN"/>
    <property type="match status" value="1"/>
</dbReference>
<dbReference type="Proteomes" id="UP000000268">
    <property type="component" value="Chromosome"/>
</dbReference>
<dbReference type="Pfam" id="PF00210">
    <property type="entry name" value="Ferritin"/>
    <property type="match status" value="1"/>
</dbReference>
<dbReference type="InterPro" id="IPR002177">
    <property type="entry name" value="DPS_DNA-bd"/>
</dbReference>
<gene>
    <name evidence="4" type="ordered locus">AM1_6134</name>
</gene>
<dbReference type="HOGENOM" id="CLU_098183_1_2_3"/>
<dbReference type="SUPFAM" id="SSF47240">
    <property type="entry name" value="Ferritin-like"/>
    <property type="match status" value="1"/>
</dbReference>
<dbReference type="Gene3D" id="1.20.1260.10">
    <property type="match status" value="1"/>
</dbReference>
<evidence type="ECO:0000256" key="1">
    <source>
        <dbReference type="ARBA" id="ARBA00009497"/>
    </source>
</evidence>